<reference evidence="2 3" key="1">
    <citation type="journal article" date="2021" name="Sci. Rep.">
        <title>The distribution of antibiotic resistance genes in chicken gut microbiota commensals.</title>
        <authorList>
            <person name="Juricova H."/>
            <person name="Matiasovicova J."/>
            <person name="Kubasova T."/>
            <person name="Cejkova D."/>
            <person name="Rychlik I."/>
        </authorList>
    </citation>
    <scope>NUCLEOTIDE SEQUENCE [LARGE SCALE GENOMIC DNA]</scope>
    <source>
        <strain evidence="2 3">An819</strain>
    </source>
</reference>
<protein>
    <submittedName>
        <fullName evidence="2">Uncharacterized protein</fullName>
    </submittedName>
</protein>
<evidence type="ECO:0000256" key="1">
    <source>
        <dbReference type="SAM" id="Phobius"/>
    </source>
</evidence>
<keyword evidence="1" id="KW-0472">Membrane</keyword>
<keyword evidence="1" id="KW-0812">Transmembrane</keyword>
<gene>
    <name evidence="2" type="ORF">H6B30_15600</name>
</gene>
<keyword evidence="3" id="KW-1185">Reference proteome</keyword>
<accession>A0A939B604</accession>
<evidence type="ECO:0000313" key="2">
    <source>
        <dbReference type="EMBL" id="MBM6663145.1"/>
    </source>
</evidence>
<evidence type="ECO:0000313" key="3">
    <source>
        <dbReference type="Proteomes" id="UP000764045"/>
    </source>
</evidence>
<comment type="caution">
    <text evidence="2">The sequence shown here is derived from an EMBL/GenBank/DDBJ whole genome shotgun (WGS) entry which is preliminary data.</text>
</comment>
<organism evidence="2 3">
    <name type="scientific">Marseilla massiliensis</name>
    <dbReference type="NCBI Taxonomy" id="1841864"/>
    <lineage>
        <taxon>Bacteria</taxon>
        <taxon>Pseudomonadati</taxon>
        <taxon>Bacteroidota</taxon>
        <taxon>Bacteroidia</taxon>
        <taxon>Bacteroidales</taxon>
        <taxon>Prevotellaceae</taxon>
        <taxon>Marseilla</taxon>
    </lineage>
</organism>
<sequence>MRLLKSFIVWICFIPVAILNGGLREYVLVKFIGEETALPVSGILLSVFIFLVTWLMLPRLVKDCGMKGCLAIGVCWALLTAAFESAAGITGGSTITEILAAYNPSTGNLWVLVLATTLLSPVLLKMFKQI</sequence>
<dbReference type="Proteomes" id="UP000764045">
    <property type="component" value="Unassembled WGS sequence"/>
</dbReference>
<dbReference type="EMBL" id="JACJJL010000056">
    <property type="protein sequence ID" value="MBM6663145.1"/>
    <property type="molecule type" value="Genomic_DNA"/>
</dbReference>
<name>A0A939B604_9BACT</name>
<feature type="transmembrane region" description="Helical" evidence="1">
    <location>
        <begin position="36"/>
        <end position="57"/>
    </location>
</feature>
<feature type="transmembrane region" description="Helical" evidence="1">
    <location>
        <begin position="69"/>
        <end position="89"/>
    </location>
</feature>
<keyword evidence="1" id="KW-1133">Transmembrane helix</keyword>
<dbReference type="AlphaFoldDB" id="A0A939B604"/>
<feature type="transmembrane region" description="Helical" evidence="1">
    <location>
        <begin position="109"/>
        <end position="127"/>
    </location>
</feature>
<proteinExistence type="predicted"/>
<feature type="transmembrane region" description="Helical" evidence="1">
    <location>
        <begin position="7"/>
        <end position="24"/>
    </location>
</feature>